<proteinExistence type="predicted"/>
<organism evidence="1">
    <name type="scientific">Siphoviridae sp. ctQtc11</name>
    <dbReference type="NCBI Taxonomy" id="2825497"/>
    <lineage>
        <taxon>Viruses</taxon>
        <taxon>Duplodnaviria</taxon>
        <taxon>Heunggongvirae</taxon>
        <taxon>Uroviricota</taxon>
        <taxon>Caudoviricetes</taxon>
    </lineage>
</organism>
<sequence>MEELINQLQRYKENELKELKKDKKKGMPVRLNPNSYYAKELEYQTIILKNIQKDLREIKRLLEKHK</sequence>
<protein>
    <submittedName>
        <fullName evidence="1">Uncharacterized protein</fullName>
    </submittedName>
</protein>
<dbReference type="EMBL" id="BK015325">
    <property type="protein sequence ID" value="DAE01448.1"/>
    <property type="molecule type" value="Genomic_DNA"/>
</dbReference>
<reference evidence="1" key="1">
    <citation type="journal article" date="2021" name="Proc. Natl. Acad. Sci. U.S.A.">
        <title>A Catalog of Tens of Thousands of Viruses from Human Metagenomes Reveals Hidden Associations with Chronic Diseases.</title>
        <authorList>
            <person name="Tisza M.J."/>
            <person name="Buck C.B."/>
        </authorList>
    </citation>
    <scope>NUCLEOTIDE SEQUENCE</scope>
    <source>
        <strain evidence="1">CtQtc11</strain>
    </source>
</reference>
<name>A0A8S5P488_9CAUD</name>
<accession>A0A8S5P488</accession>
<evidence type="ECO:0000313" key="1">
    <source>
        <dbReference type="EMBL" id="DAE01448.1"/>
    </source>
</evidence>